<accession>A0A5J4QXN6</accession>
<proteinExistence type="predicted"/>
<dbReference type="EMBL" id="SNRY01002389">
    <property type="protein sequence ID" value="KAA6325313.1"/>
    <property type="molecule type" value="Genomic_DNA"/>
</dbReference>
<evidence type="ECO:0008006" key="2">
    <source>
        <dbReference type="Google" id="ProtNLM"/>
    </source>
</evidence>
<protein>
    <recommendedName>
        <fullName evidence="2">Addiction module component</fullName>
    </recommendedName>
</protein>
<reference evidence="1" key="1">
    <citation type="submission" date="2019-03" db="EMBL/GenBank/DDBJ databases">
        <title>Single cell metagenomics reveals metabolic interactions within the superorganism composed of flagellate Streblomastix strix and complex community of Bacteroidetes bacteria on its surface.</title>
        <authorList>
            <person name="Treitli S.C."/>
            <person name="Kolisko M."/>
            <person name="Husnik F."/>
            <person name="Keeling P."/>
            <person name="Hampl V."/>
        </authorList>
    </citation>
    <scope>NUCLEOTIDE SEQUENCE</scope>
    <source>
        <strain evidence="1">STM</strain>
    </source>
</reference>
<sequence length="69" mass="8059">METNLLTKQRVLQVLNNLPEEFTTERLEYECYLINSIERELQDVKAGRVLTVEEGKKRIDEITSGGTRF</sequence>
<gene>
    <name evidence="1" type="ORF">EZS27_025462</name>
</gene>
<evidence type="ECO:0000313" key="1">
    <source>
        <dbReference type="EMBL" id="KAA6325313.1"/>
    </source>
</evidence>
<organism evidence="1">
    <name type="scientific">termite gut metagenome</name>
    <dbReference type="NCBI Taxonomy" id="433724"/>
    <lineage>
        <taxon>unclassified sequences</taxon>
        <taxon>metagenomes</taxon>
        <taxon>organismal metagenomes</taxon>
    </lineage>
</organism>
<name>A0A5J4QXN6_9ZZZZ</name>
<dbReference type="AlphaFoldDB" id="A0A5J4QXN6"/>
<comment type="caution">
    <text evidence="1">The sequence shown here is derived from an EMBL/GenBank/DDBJ whole genome shotgun (WGS) entry which is preliminary data.</text>
</comment>